<evidence type="ECO:0000313" key="3">
    <source>
        <dbReference type="Proteomes" id="UP000815325"/>
    </source>
</evidence>
<accession>A0ABQ7GRT8</accession>
<evidence type="ECO:0000313" key="2">
    <source>
        <dbReference type="EMBL" id="KAF5837303.1"/>
    </source>
</evidence>
<keyword evidence="3" id="KW-1185">Reference proteome</keyword>
<evidence type="ECO:0000256" key="1">
    <source>
        <dbReference type="SAM" id="MobiDB-lite"/>
    </source>
</evidence>
<sequence length="170" mass="17771">MWRAWGPDSNDAPEEQRIRWDGHGVREPSPPAPPTPPAAPPSTPPQSAAPQPPLPTVPSPMPIAANKGVAATPIAAAAGGAPAVTMQPMPMTAPVPEASRLPAANKEGGGCRTIAGSRPCLLMCGPNSYLFAALLGAGRQQWRCEHGTGQDQLVLFIYWLARSRQTAMVT</sequence>
<feature type="compositionally biased region" description="Pro residues" evidence="1">
    <location>
        <begin position="28"/>
        <end position="44"/>
    </location>
</feature>
<gene>
    <name evidence="2" type="ORF">DUNSADRAFT_4566</name>
</gene>
<comment type="caution">
    <text evidence="2">The sequence shown here is derived from an EMBL/GenBank/DDBJ whole genome shotgun (WGS) entry which is preliminary data.</text>
</comment>
<proteinExistence type="predicted"/>
<name>A0ABQ7GRT8_DUNSA</name>
<feature type="compositionally biased region" description="Basic and acidic residues" evidence="1">
    <location>
        <begin position="14"/>
        <end position="26"/>
    </location>
</feature>
<protein>
    <submittedName>
        <fullName evidence="2">Uncharacterized protein</fullName>
    </submittedName>
</protein>
<reference evidence="2" key="1">
    <citation type="submission" date="2017-08" db="EMBL/GenBank/DDBJ databases">
        <authorList>
            <person name="Polle J.E."/>
            <person name="Barry K."/>
            <person name="Cushman J."/>
            <person name="Schmutz J."/>
            <person name="Tran D."/>
            <person name="Hathwaick L.T."/>
            <person name="Yim W.C."/>
            <person name="Jenkins J."/>
            <person name="Mckie-Krisberg Z.M."/>
            <person name="Prochnik S."/>
            <person name="Lindquist E."/>
            <person name="Dockter R.B."/>
            <person name="Adam C."/>
            <person name="Molina H."/>
            <person name="Bunkerborg J."/>
            <person name="Jin E."/>
            <person name="Buchheim M."/>
            <person name="Magnuson J."/>
        </authorList>
    </citation>
    <scope>NUCLEOTIDE SEQUENCE</scope>
    <source>
        <strain evidence="2">CCAP 19/18</strain>
    </source>
</reference>
<feature type="compositionally biased region" description="Pro residues" evidence="1">
    <location>
        <begin position="50"/>
        <end position="61"/>
    </location>
</feature>
<feature type="region of interest" description="Disordered" evidence="1">
    <location>
        <begin position="1"/>
        <end position="61"/>
    </location>
</feature>
<dbReference type="EMBL" id="MU069621">
    <property type="protein sequence ID" value="KAF5837303.1"/>
    <property type="molecule type" value="Genomic_DNA"/>
</dbReference>
<organism evidence="2 3">
    <name type="scientific">Dunaliella salina</name>
    <name type="common">Green alga</name>
    <name type="synonym">Protococcus salinus</name>
    <dbReference type="NCBI Taxonomy" id="3046"/>
    <lineage>
        <taxon>Eukaryota</taxon>
        <taxon>Viridiplantae</taxon>
        <taxon>Chlorophyta</taxon>
        <taxon>core chlorophytes</taxon>
        <taxon>Chlorophyceae</taxon>
        <taxon>CS clade</taxon>
        <taxon>Chlamydomonadales</taxon>
        <taxon>Dunaliellaceae</taxon>
        <taxon>Dunaliella</taxon>
    </lineage>
</organism>
<dbReference type="Proteomes" id="UP000815325">
    <property type="component" value="Unassembled WGS sequence"/>
</dbReference>